<protein>
    <submittedName>
        <fullName evidence="1">Uncharacterized protein</fullName>
    </submittedName>
</protein>
<proteinExistence type="predicted"/>
<evidence type="ECO:0000313" key="1">
    <source>
        <dbReference type="EMBL" id="GAA2279080.1"/>
    </source>
</evidence>
<gene>
    <name evidence="1" type="ORF">GCM10010430_76330</name>
</gene>
<comment type="caution">
    <text evidence="1">The sequence shown here is derived from an EMBL/GenBank/DDBJ whole genome shotgun (WGS) entry which is preliminary data.</text>
</comment>
<evidence type="ECO:0000313" key="2">
    <source>
        <dbReference type="Proteomes" id="UP001500305"/>
    </source>
</evidence>
<sequence>MDEAFTAVEHERKCVYQSPPAVVARQLKQPANALLSKSPSLELRQHHPADLGDSLAVGVVGPQGHDPRDHVGLGFIGHYHLDPVRSRRCPLNITLDLRLHTLARQRTAQLDHHRRVASHPDVGVDIAVLNVT</sequence>
<reference evidence="1 2" key="1">
    <citation type="journal article" date="2019" name="Int. J. Syst. Evol. Microbiol.">
        <title>The Global Catalogue of Microorganisms (GCM) 10K type strain sequencing project: providing services to taxonomists for standard genome sequencing and annotation.</title>
        <authorList>
            <consortium name="The Broad Institute Genomics Platform"/>
            <consortium name="The Broad Institute Genome Sequencing Center for Infectious Disease"/>
            <person name="Wu L."/>
            <person name="Ma J."/>
        </authorList>
    </citation>
    <scope>NUCLEOTIDE SEQUENCE [LARGE SCALE GENOMIC DNA]</scope>
    <source>
        <strain evidence="1 2">JCM 7356</strain>
    </source>
</reference>
<dbReference type="Proteomes" id="UP001500305">
    <property type="component" value="Unassembled WGS sequence"/>
</dbReference>
<keyword evidence="2" id="KW-1185">Reference proteome</keyword>
<accession>A0ABN3EZW6</accession>
<name>A0ABN3EZW6_9ACTN</name>
<dbReference type="EMBL" id="BAAATR010000066">
    <property type="protein sequence ID" value="GAA2279080.1"/>
    <property type="molecule type" value="Genomic_DNA"/>
</dbReference>
<organism evidence="1 2">
    <name type="scientific">Kitasatospora cystarginea</name>
    <dbReference type="NCBI Taxonomy" id="58350"/>
    <lineage>
        <taxon>Bacteria</taxon>
        <taxon>Bacillati</taxon>
        <taxon>Actinomycetota</taxon>
        <taxon>Actinomycetes</taxon>
        <taxon>Kitasatosporales</taxon>
        <taxon>Streptomycetaceae</taxon>
        <taxon>Kitasatospora</taxon>
    </lineage>
</organism>